<dbReference type="GO" id="GO:0045892">
    <property type="term" value="P:negative regulation of DNA-templated transcription"/>
    <property type="evidence" value="ECO:0007669"/>
    <property type="project" value="InterPro"/>
</dbReference>
<name>A0A8D2LHV2_VARKO</name>
<dbReference type="InterPro" id="IPR042989">
    <property type="entry name" value="ZMY15"/>
</dbReference>
<dbReference type="Pfam" id="PF20179">
    <property type="entry name" value="MSS51_C"/>
    <property type="match status" value="1"/>
</dbReference>
<dbReference type="OMA" id="FTECSAY"/>
<reference evidence="7" key="1">
    <citation type="submission" date="2025-08" db="UniProtKB">
        <authorList>
            <consortium name="Ensembl"/>
        </authorList>
    </citation>
    <scope>IDENTIFICATION</scope>
</reference>
<dbReference type="PANTHER" id="PTHR47085">
    <property type="entry name" value="ZINC FINGER MYND DOMAIN-CONTAINING PROTEIN 15"/>
    <property type="match status" value="1"/>
</dbReference>
<dbReference type="InterPro" id="IPR046824">
    <property type="entry name" value="Mss51-like_C"/>
</dbReference>
<evidence type="ECO:0000256" key="2">
    <source>
        <dbReference type="ARBA" id="ARBA00022771"/>
    </source>
</evidence>
<organism evidence="7 8">
    <name type="scientific">Varanus komodoensis</name>
    <name type="common">Komodo dragon</name>
    <dbReference type="NCBI Taxonomy" id="61221"/>
    <lineage>
        <taxon>Eukaryota</taxon>
        <taxon>Metazoa</taxon>
        <taxon>Chordata</taxon>
        <taxon>Craniata</taxon>
        <taxon>Vertebrata</taxon>
        <taxon>Euteleostomi</taxon>
        <taxon>Lepidosauria</taxon>
        <taxon>Squamata</taxon>
        <taxon>Bifurcata</taxon>
        <taxon>Unidentata</taxon>
        <taxon>Episquamata</taxon>
        <taxon>Toxicofera</taxon>
        <taxon>Anguimorpha</taxon>
        <taxon>Paleoanguimorpha</taxon>
        <taxon>Varanoidea</taxon>
        <taxon>Varanidae</taxon>
        <taxon>Varanus</taxon>
    </lineage>
</organism>
<evidence type="ECO:0000256" key="4">
    <source>
        <dbReference type="PROSITE-ProRule" id="PRU00134"/>
    </source>
</evidence>
<feature type="region of interest" description="Disordered" evidence="5">
    <location>
        <begin position="97"/>
        <end position="144"/>
    </location>
</feature>
<evidence type="ECO:0000313" key="7">
    <source>
        <dbReference type="Ensembl" id="ENSVKKP00000022197.1"/>
    </source>
</evidence>
<keyword evidence="2 4" id="KW-0863">Zinc-finger</keyword>
<evidence type="ECO:0000313" key="8">
    <source>
        <dbReference type="Proteomes" id="UP000694545"/>
    </source>
</evidence>
<dbReference type="PANTHER" id="PTHR47085:SF1">
    <property type="entry name" value="ZINC FINGER MYND DOMAIN-CONTAINING PROTEIN 15"/>
    <property type="match status" value="1"/>
</dbReference>
<dbReference type="Gene3D" id="6.10.140.2220">
    <property type="match status" value="1"/>
</dbReference>
<dbReference type="GO" id="GO:0008270">
    <property type="term" value="F:zinc ion binding"/>
    <property type="evidence" value="ECO:0007669"/>
    <property type="project" value="UniProtKB-KW"/>
</dbReference>
<sequence>MEFLTGYRAEILDFAELLFGWYQRFLVDAACQRGGKSLEGCIRRLPPDPALWVLHLLPNHSLAFAVADPGQQLGGRFYSEDALALRDLDRFITFTDTEEEEEQQQQQAGEDPGGPQKPGAGASAAPRDPRQASPTSGAPAAGRAGERRLLWGPAGAGVGRLTGGQRLTPSLPAGHPLWRVDRLLLVTDEHGSIMGFDFLLGGPLGVAGQEPLEARAIALLCQSMTCPLGAGEPRRPKQLTVGDPALSLEPLLSRLGVKLSEGPLRGWGPRPAFTFPSTRVPACHVCKRHSFEAHVAACQHCRAVLYCSERCRTLDWNRSPEDVGHRFWCQRMAGYMSRAPELADLPFTFAAEATSETFNKEGFLSARGLTRGYWAGESMLGGGTRGARHGNPFEALRPEGGVALQAAPPEPPTARTFFGSWKEYYQWRGLSLSAPPAVILTYPLTLYYIITQLAPQDFPELNILNKQSLKIHVVETGKEFGVLMVFWELSVLLPHVSLELLLVGDLVPPELDGQQFLLQRDVSPGLAPRSKGGRRELQLGFSARPYHLLQAPKADLVIAFNSGLALKETWRSSLPRLQSLRVPAYFTECSEYSCAVDEAAVSMATGGSASAPQINPFRSPFRQAGIDNAMPWWVPRGTADAPSAPRRRPHRPARPVPSSPRGRPRGAAGGGVGSGGERTWQGDSGRCAFSPQPGATLGRG</sequence>
<feature type="domain" description="MYND-type" evidence="6">
    <location>
        <begin position="283"/>
        <end position="329"/>
    </location>
</feature>
<proteinExistence type="predicted"/>
<dbReference type="SUPFAM" id="SSF144232">
    <property type="entry name" value="HIT/MYND zinc finger-like"/>
    <property type="match status" value="1"/>
</dbReference>
<feature type="region of interest" description="Disordered" evidence="5">
    <location>
        <begin position="632"/>
        <end position="700"/>
    </location>
</feature>
<evidence type="ECO:0000259" key="6">
    <source>
        <dbReference type="PROSITE" id="PS50865"/>
    </source>
</evidence>
<dbReference type="Ensembl" id="ENSVKKT00000022749.1">
    <property type="protein sequence ID" value="ENSVKKP00000022197.1"/>
    <property type="gene ID" value="ENSVKKG00000014819.1"/>
</dbReference>
<dbReference type="AlphaFoldDB" id="A0A8D2LHV2"/>
<dbReference type="GO" id="GO:0042826">
    <property type="term" value="F:histone deacetylase binding"/>
    <property type="evidence" value="ECO:0007669"/>
    <property type="project" value="InterPro"/>
</dbReference>
<feature type="compositionally biased region" description="Gly residues" evidence="5">
    <location>
        <begin position="667"/>
        <end position="676"/>
    </location>
</feature>
<keyword evidence="3" id="KW-0862">Zinc</keyword>
<dbReference type="PROSITE" id="PS50865">
    <property type="entry name" value="ZF_MYND_2"/>
    <property type="match status" value="1"/>
</dbReference>
<dbReference type="InterPro" id="IPR002893">
    <property type="entry name" value="Znf_MYND"/>
</dbReference>
<accession>A0A8D2LHV2</accession>
<evidence type="ECO:0000256" key="5">
    <source>
        <dbReference type="SAM" id="MobiDB-lite"/>
    </source>
</evidence>
<evidence type="ECO:0000256" key="1">
    <source>
        <dbReference type="ARBA" id="ARBA00022723"/>
    </source>
</evidence>
<keyword evidence="1" id="KW-0479">Metal-binding</keyword>
<reference evidence="7" key="2">
    <citation type="submission" date="2025-09" db="UniProtKB">
        <authorList>
            <consortium name="Ensembl"/>
        </authorList>
    </citation>
    <scope>IDENTIFICATION</scope>
</reference>
<dbReference type="Proteomes" id="UP000694545">
    <property type="component" value="Unplaced"/>
</dbReference>
<protein>
    <submittedName>
        <fullName evidence="7">Zinc finger MYND-type containing 15</fullName>
    </submittedName>
</protein>
<evidence type="ECO:0000256" key="3">
    <source>
        <dbReference type="ARBA" id="ARBA00022833"/>
    </source>
</evidence>
<keyword evidence="8" id="KW-1185">Reference proteome</keyword>
<dbReference type="Pfam" id="PF01753">
    <property type="entry name" value="zf-MYND"/>
    <property type="match status" value="1"/>
</dbReference>